<sequence length="209" mass="23884">MDKNIIGPALPPGFKRATSEELSSISESTNDSQSEQEPTSEYYGPQLPPHLKQQDNSKSTRENEEENEDSSDGVFGPMPVDHKNSSEVQNALEKRALEIKLGYAQTDNSSITEREEWMTQLPEIGKNLGLGARQFRKNPTADFSDRSSWTDTPKSKEKKKAKVDPFKEVEIQERDKEQGKIAEKFNKKRKKDKSLYEMHQDELKKKAHD</sequence>
<feature type="region of interest" description="Disordered" evidence="1">
    <location>
        <begin position="128"/>
        <end position="209"/>
    </location>
</feature>
<name>A0A7F5R2W3_AGRPL</name>
<protein>
    <submittedName>
        <fullName evidence="3">GPALPP motifs-containing protein 1</fullName>
    </submittedName>
</protein>
<feature type="compositionally biased region" description="Basic and acidic residues" evidence="1">
    <location>
        <begin position="162"/>
        <end position="185"/>
    </location>
</feature>
<dbReference type="GeneID" id="112904191"/>
<organism evidence="2 3">
    <name type="scientific">Agrilus planipennis</name>
    <name type="common">Emerald ash borer</name>
    <name type="synonym">Agrilus marcopoli</name>
    <dbReference type="NCBI Taxonomy" id="224129"/>
    <lineage>
        <taxon>Eukaryota</taxon>
        <taxon>Metazoa</taxon>
        <taxon>Ecdysozoa</taxon>
        <taxon>Arthropoda</taxon>
        <taxon>Hexapoda</taxon>
        <taxon>Insecta</taxon>
        <taxon>Pterygota</taxon>
        <taxon>Neoptera</taxon>
        <taxon>Endopterygota</taxon>
        <taxon>Coleoptera</taxon>
        <taxon>Polyphaga</taxon>
        <taxon>Elateriformia</taxon>
        <taxon>Buprestoidea</taxon>
        <taxon>Buprestidae</taxon>
        <taxon>Agrilinae</taxon>
        <taxon>Agrilus</taxon>
    </lineage>
</organism>
<dbReference type="InterPro" id="IPR046331">
    <property type="entry name" value="GPAM1-like"/>
</dbReference>
<evidence type="ECO:0000256" key="1">
    <source>
        <dbReference type="SAM" id="MobiDB-lite"/>
    </source>
</evidence>
<reference evidence="3" key="1">
    <citation type="submission" date="2025-08" db="UniProtKB">
        <authorList>
            <consortium name="RefSeq"/>
        </authorList>
    </citation>
    <scope>IDENTIFICATION</scope>
    <source>
        <tissue evidence="3">Entire body</tissue>
    </source>
</reference>
<proteinExistence type="predicted"/>
<dbReference type="AlphaFoldDB" id="A0A7F5R2W3"/>
<feature type="compositionally biased region" description="Basic and acidic residues" evidence="1">
    <location>
        <begin position="52"/>
        <end position="62"/>
    </location>
</feature>
<keyword evidence="2" id="KW-1185">Reference proteome</keyword>
<feature type="region of interest" description="Disordered" evidence="1">
    <location>
        <begin position="1"/>
        <end position="91"/>
    </location>
</feature>
<dbReference type="PANTHER" id="PTHR46370:SF1">
    <property type="entry name" value="GPALPP MOTIFS-CONTAINING PROTEIN 1"/>
    <property type="match status" value="1"/>
</dbReference>
<feature type="compositionally biased region" description="Polar residues" evidence="1">
    <location>
        <begin position="29"/>
        <end position="39"/>
    </location>
</feature>
<accession>A0A7F5R2W3</accession>
<dbReference type="InParanoid" id="A0A7F5R2W3"/>
<evidence type="ECO:0000313" key="3">
    <source>
        <dbReference type="RefSeq" id="XP_025829414.1"/>
    </source>
</evidence>
<evidence type="ECO:0000313" key="2">
    <source>
        <dbReference type="Proteomes" id="UP000192223"/>
    </source>
</evidence>
<dbReference type="PANTHER" id="PTHR46370">
    <property type="entry name" value="GPALPP MOTIFS-CONTAINING PROTEIN 1"/>
    <property type="match status" value="1"/>
</dbReference>
<dbReference type="Proteomes" id="UP000192223">
    <property type="component" value="Unplaced"/>
</dbReference>
<dbReference type="RefSeq" id="XP_025829414.1">
    <property type="nucleotide sequence ID" value="XM_025973629.1"/>
</dbReference>
<feature type="compositionally biased region" description="Basic and acidic residues" evidence="1">
    <location>
        <begin position="193"/>
        <end position="209"/>
    </location>
</feature>
<dbReference type="KEGG" id="apln:112904191"/>
<gene>
    <name evidence="3" type="primary">LOC112904191</name>
</gene>
<dbReference type="OrthoDB" id="341477at2759"/>